<proteinExistence type="predicted"/>
<dbReference type="AlphaFoldDB" id="A0A8R1I720"/>
<evidence type="ECO:0000256" key="1">
    <source>
        <dbReference type="SAM" id="SignalP"/>
    </source>
</evidence>
<evidence type="ECO:0000313" key="3">
    <source>
        <dbReference type="Proteomes" id="UP000005237"/>
    </source>
</evidence>
<evidence type="ECO:0000313" key="2">
    <source>
        <dbReference type="EnsemblMetazoa" id="CJA18773.1"/>
    </source>
</evidence>
<keyword evidence="1" id="KW-0732">Signal</keyword>
<feature type="signal peptide" evidence="1">
    <location>
        <begin position="1"/>
        <end position="16"/>
    </location>
</feature>
<accession>A0A8R1I720</accession>
<organism evidence="2 3">
    <name type="scientific">Caenorhabditis japonica</name>
    <dbReference type="NCBI Taxonomy" id="281687"/>
    <lineage>
        <taxon>Eukaryota</taxon>
        <taxon>Metazoa</taxon>
        <taxon>Ecdysozoa</taxon>
        <taxon>Nematoda</taxon>
        <taxon>Chromadorea</taxon>
        <taxon>Rhabditida</taxon>
        <taxon>Rhabditina</taxon>
        <taxon>Rhabditomorpha</taxon>
        <taxon>Rhabditoidea</taxon>
        <taxon>Rhabditidae</taxon>
        <taxon>Peloderinae</taxon>
        <taxon>Caenorhabditis</taxon>
    </lineage>
</organism>
<protein>
    <submittedName>
        <fullName evidence="2">Uncharacterized protein</fullName>
    </submittedName>
</protein>
<dbReference type="EnsemblMetazoa" id="CJA18773.1">
    <property type="protein sequence ID" value="CJA18773.1"/>
    <property type="gene ID" value="WBGene00137979"/>
</dbReference>
<name>A0A8R1I720_CAEJA</name>
<sequence length="120" mass="13582">MTSLLLLLIATPLVLAEPMLYMFPTNPELHPQSMYPNQQFMRGKVRDLPDSGVIYLKRIRPIEDEAIKGSVVELSVEKISQNSNTASGYCEPSCAKLHDPFQQWIMLVLPRVCPFFCGRA</sequence>
<feature type="chain" id="PRO_5035816267" evidence="1">
    <location>
        <begin position="17"/>
        <end position="120"/>
    </location>
</feature>
<dbReference type="Proteomes" id="UP000005237">
    <property type="component" value="Unassembled WGS sequence"/>
</dbReference>
<keyword evidence="3" id="KW-1185">Reference proteome</keyword>
<reference evidence="2" key="2">
    <citation type="submission" date="2022-06" db="UniProtKB">
        <authorList>
            <consortium name="EnsemblMetazoa"/>
        </authorList>
    </citation>
    <scope>IDENTIFICATION</scope>
    <source>
        <strain evidence="2">DF5081</strain>
    </source>
</reference>
<reference evidence="3" key="1">
    <citation type="submission" date="2010-08" db="EMBL/GenBank/DDBJ databases">
        <authorList>
            <consortium name="Caenorhabditis japonica Sequencing Consortium"/>
            <person name="Wilson R.K."/>
        </authorList>
    </citation>
    <scope>NUCLEOTIDE SEQUENCE [LARGE SCALE GENOMIC DNA]</scope>
    <source>
        <strain evidence="3">DF5081</strain>
    </source>
</reference>